<organism evidence="2 3">
    <name type="scientific">Hymenobacter tibetensis</name>
    <dbReference type="NCBI Taxonomy" id="497967"/>
    <lineage>
        <taxon>Bacteria</taxon>
        <taxon>Pseudomonadati</taxon>
        <taxon>Bacteroidota</taxon>
        <taxon>Cytophagia</taxon>
        <taxon>Cytophagales</taxon>
        <taxon>Hymenobacteraceae</taxon>
        <taxon>Hymenobacter</taxon>
    </lineage>
</organism>
<feature type="transmembrane region" description="Helical" evidence="1">
    <location>
        <begin position="21"/>
        <end position="40"/>
    </location>
</feature>
<gene>
    <name evidence="2" type="ORF">MTX78_16135</name>
</gene>
<keyword evidence="1" id="KW-0472">Membrane</keyword>
<feature type="transmembrane region" description="Helical" evidence="1">
    <location>
        <begin position="60"/>
        <end position="80"/>
    </location>
</feature>
<evidence type="ECO:0000313" key="2">
    <source>
        <dbReference type="EMBL" id="UOG73650.1"/>
    </source>
</evidence>
<dbReference type="RefSeq" id="WP_243796343.1">
    <property type="nucleotide sequence ID" value="NZ_CP094669.1"/>
</dbReference>
<protein>
    <submittedName>
        <fullName evidence="2">Uncharacterized protein</fullName>
    </submittedName>
</protein>
<keyword evidence="1" id="KW-1133">Transmembrane helix</keyword>
<reference evidence="2 3" key="1">
    <citation type="submission" date="2022-03" db="EMBL/GenBank/DDBJ databases">
        <title>Hymenobactersp. isolated from the air.</title>
        <authorList>
            <person name="Won M."/>
            <person name="Kwon S.-W."/>
        </authorList>
    </citation>
    <scope>NUCLEOTIDE SEQUENCE [LARGE SCALE GENOMIC DNA]</scope>
    <source>
        <strain evidence="2 3">KACC 21982</strain>
    </source>
</reference>
<evidence type="ECO:0000256" key="1">
    <source>
        <dbReference type="SAM" id="Phobius"/>
    </source>
</evidence>
<keyword evidence="1" id="KW-0812">Transmembrane</keyword>
<keyword evidence="3" id="KW-1185">Reference proteome</keyword>
<dbReference type="EMBL" id="CP094669">
    <property type="protein sequence ID" value="UOG73650.1"/>
    <property type="molecule type" value="Genomic_DNA"/>
</dbReference>
<accession>A0ABY4CWT8</accession>
<dbReference type="Proteomes" id="UP000831113">
    <property type="component" value="Chromosome"/>
</dbReference>
<sequence length="160" mass="18520">MLLLVRELRHLRHHPDHHEPIGWLELAAAGIFAIEGYHIWHRHHEKELLTGAHKFHVLPWLYAALAVWYAVMAFGIGRIYERCHLHLHADGFSGRLRSFGQRFSYKWPEVDHLEPSGPADVLVHHRNGQQQRLSFANVQNGPAMRDQLLAHSNMNSPTMS</sequence>
<evidence type="ECO:0000313" key="3">
    <source>
        <dbReference type="Proteomes" id="UP000831113"/>
    </source>
</evidence>
<name>A0ABY4CWT8_9BACT</name>
<proteinExistence type="predicted"/>